<evidence type="ECO:0008006" key="4">
    <source>
        <dbReference type="Google" id="ProtNLM"/>
    </source>
</evidence>
<protein>
    <recommendedName>
        <fullName evidence="4">MARVEL domain-containing protein</fullName>
    </recommendedName>
</protein>
<organism evidence="2 3">
    <name type="scientific">Discina gigas</name>
    <dbReference type="NCBI Taxonomy" id="1032678"/>
    <lineage>
        <taxon>Eukaryota</taxon>
        <taxon>Fungi</taxon>
        <taxon>Dikarya</taxon>
        <taxon>Ascomycota</taxon>
        <taxon>Pezizomycotina</taxon>
        <taxon>Pezizomycetes</taxon>
        <taxon>Pezizales</taxon>
        <taxon>Discinaceae</taxon>
        <taxon>Discina</taxon>
    </lineage>
</organism>
<comment type="caution">
    <text evidence="2">The sequence shown here is derived from an EMBL/GenBank/DDBJ whole genome shotgun (WGS) entry which is preliminary data.</text>
</comment>
<proteinExistence type="predicted"/>
<evidence type="ECO:0000256" key="1">
    <source>
        <dbReference type="SAM" id="Phobius"/>
    </source>
</evidence>
<feature type="transmembrane region" description="Helical" evidence="1">
    <location>
        <begin position="113"/>
        <end position="140"/>
    </location>
</feature>
<keyword evidence="3" id="KW-1185">Reference proteome</keyword>
<gene>
    <name evidence="2" type="ORF">Q9L58_006092</name>
</gene>
<evidence type="ECO:0000313" key="2">
    <source>
        <dbReference type="EMBL" id="KAL0634974.1"/>
    </source>
</evidence>
<accession>A0ABR3GG97</accession>
<feature type="transmembrane region" description="Helical" evidence="1">
    <location>
        <begin position="67"/>
        <end position="93"/>
    </location>
</feature>
<name>A0ABR3GG97_9PEZI</name>
<keyword evidence="1" id="KW-1133">Transmembrane helix</keyword>
<sequence>MDSINRALRILDQFAIMGMLVHIVRTFKSTSTEFPRGLLLLLIIVSLAVIWDLIALAIIYKHDCKSLPLLAILDVTFLAAVTVGVVLFAPWVLNEQKNHCRRSGGFVDVNVTWGLTCIIPKVLWGLALGLVPSFLLSAVYDLMAIGQD</sequence>
<keyword evidence="1" id="KW-0812">Transmembrane</keyword>
<reference evidence="2 3" key="1">
    <citation type="submission" date="2024-02" db="EMBL/GenBank/DDBJ databases">
        <title>Discinaceae phylogenomics.</title>
        <authorList>
            <person name="Dirks A.C."/>
            <person name="James T.Y."/>
        </authorList>
    </citation>
    <scope>NUCLEOTIDE SEQUENCE [LARGE SCALE GENOMIC DNA]</scope>
    <source>
        <strain evidence="2 3">ACD0624</strain>
    </source>
</reference>
<feature type="transmembrane region" description="Helical" evidence="1">
    <location>
        <begin position="37"/>
        <end position="60"/>
    </location>
</feature>
<dbReference type="EMBL" id="JBBBZM010000080">
    <property type="protein sequence ID" value="KAL0634974.1"/>
    <property type="molecule type" value="Genomic_DNA"/>
</dbReference>
<keyword evidence="1" id="KW-0472">Membrane</keyword>
<evidence type="ECO:0000313" key="3">
    <source>
        <dbReference type="Proteomes" id="UP001447188"/>
    </source>
</evidence>
<dbReference type="Proteomes" id="UP001447188">
    <property type="component" value="Unassembled WGS sequence"/>
</dbReference>